<dbReference type="STRING" id="1763535.LPB072_12390"/>
<evidence type="ECO:0000313" key="3">
    <source>
        <dbReference type="EMBL" id="OAD41827.1"/>
    </source>
</evidence>
<feature type="signal peptide" evidence="1">
    <location>
        <begin position="1"/>
        <end position="25"/>
    </location>
</feature>
<dbReference type="EMBL" id="LVWD01000013">
    <property type="protein sequence ID" value="OAD41827.1"/>
    <property type="molecule type" value="Genomic_DNA"/>
</dbReference>
<dbReference type="AlphaFoldDB" id="A0A167HWI3"/>
<dbReference type="InterPro" id="IPR007433">
    <property type="entry name" value="DUF481"/>
</dbReference>
<protein>
    <recommendedName>
        <fullName evidence="6">DUF481 domain-containing protein</fullName>
    </recommendedName>
</protein>
<organism evidence="2 5">
    <name type="scientific">Hydrogenophaga crassostreae</name>
    <dbReference type="NCBI Taxonomy" id="1763535"/>
    <lineage>
        <taxon>Bacteria</taxon>
        <taxon>Pseudomonadati</taxon>
        <taxon>Pseudomonadota</taxon>
        <taxon>Betaproteobacteria</taxon>
        <taxon>Burkholderiales</taxon>
        <taxon>Comamonadaceae</taxon>
        <taxon>Hydrogenophaga</taxon>
    </lineage>
</organism>
<dbReference type="Pfam" id="PF04338">
    <property type="entry name" value="DUF481"/>
    <property type="match status" value="1"/>
</dbReference>
<gene>
    <name evidence="2" type="ORF">LPB072_12390</name>
    <name evidence="3" type="ORF">LPB72_11010</name>
</gene>
<feature type="chain" id="PRO_5044549602" description="DUF481 domain-containing protein" evidence="1">
    <location>
        <begin position="26"/>
        <end position="397"/>
    </location>
</feature>
<keyword evidence="4" id="KW-1185">Reference proteome</keyword>
<keyword evidence="1" id="KW-0732">Signal</keyword>
<evidence type="ECO:0000313" key="4">
    <source>
        <dbReference type="Proteomes" id="UP000185657"/>
    </source>
</evidence>
<accession>A0A167HWI3</accession>
<reference evidence="2 5" key="2">
    <citation type="submission" date="2016-10" db="EMBL/GenBank/DDBJ databases">
        <title>Hydorgenophaga sp. LPB0072 isolated from gastropod.</title>
        <authorList>
            <person name="Kim E."/>
            <person name="Yi H."/>
        </authorList>
    </citation>
    <scope>NUCLEOTIDE SEQUENCE [LARGE SCALE GENOMIC DNA]</scope>
    <source>
        <strain evidence="2 5">LPB0072</strain>
    </source>
</reference>
<evidence type="ECO:0000313" key="5">
    <source>
        <dbReference type="Proteomes" id="UP000185680"/>
    </source>
</evidence>
<evidence type="ECO:0000256" key="1">
    <source>
        <dbReference type="SAM" id="SignalP"/>
    </source>
</evidence>
<dbReference type="EMBL" id="CP017476">
    <property type="protein sequence ID" value="AOW13536.1"/>
    <property type="molecule type" value="Genomic_DNA"/>
</dbReference>
<sequence>MKNSNNLLRLTAVAAALACSQLAAAQGISVTDYDEATSEYQDAYVNGSFNAGKNRDDAQSSYELNLGLDYEQVFASPDRDVQLRFNGGGSVGRDGTAGASREKRYEYATSATADTYFNPATSLAFWYGSVGLKGSDAFDSRTASLFGGAGYGRVKNVTPMAKAIRVVEELQSLNRLKDAPSRAEYQAAANIVDREDEYRSKFGAADYTKEWINDIAKALDVTAKTGGQLDARDVIAIYDVLTNERISTRKVGWKVRAGLGYQSSSFNGITDNDPAVELGAEYHYPLDNLTQFSNVASLTSVLNNSSTYLLRNAMSLTYELDRRLDWENGWTMTHDVNGPSSTKSTVNTLSTGLIYELRNQLDLTGTLAVSNYSGDQSIANPNGTDTALFVGVRYRLK</sequence>
<dbReference type="Proteomes" id="UP000185657">
    <property type="component" value="Unassembled WGS sequence"/>
</dbReference>
<evidence type="ECO:0000313" key="2">
    <source>
        <dbReference type="EMBL" id="AOW13536.1"/>
    </source>
</evidence>
<proteinExistence type="predicted"/>
<evidence type="ECO:0008006" key="6">
    <source>
        <dbReference type="Google" id="ProtNLM"/>
    </source>
</evidence>
<name>A0A167HWI3_9BURK</name>
<reference evidence="3 4" key="1">
    <citation type="submission" date="2016-02" db="EMBL/GenBank/DDBJ databases">
        <title>Draft genome sequence of Hydrogenophaga sp. LPB0072.</title>
        <authorList>
            <person name="Shin S.-K."/>
            <person name="Yi H."/>
        </authorList>
    </citation>
    <scope>NUCLEOTIDE SEQUENCE [LARGE SCALE GENOMIC DNA]</scope>
    <source>
        <strain evidence="3 4">LPB0072</strain>
    </source>
</reference>
<dbReference type="Proteomes" id="UP000185680">
    <property type="component" value="Chromosome"/>
</dbReference>
<dbReference type="RefSeq" id="WP_066090160.1">
    <property type="nucleotide sequence ID" value="NZ_CP017476.1"/>
</dbReference>
<dbReference type="KEGG" id="hyl:LPB072_12390"/>